<dbReference type="Pfam" id="PF20256">
    <property type="entry name" value="MoCoBD_2"/>
    <property type="match status" value="1"/>
</dbReference>
<evidence type="ECO:0000256" key="3">
    <source>
        <dbReference type="SAM" id="MobiDB-lite"/>
    </source>
</evidence>
<dbReference type="GO" id="GO:0016491">
    <property type="term" value="F:oxidoreductase activity"/>
    <property type="evidence" value="ECO:0007669"/>
    <property type="project" value="UniProtKB-KW"/>
</dbReference>
<dbReference type="InterPro" id="IPR000674">
    <property type="entry name" value="Ald_Oxase/Xan_DH_a/b"/>
</dbReference>
<reference evidence="5 6" key="1">
    <citation type="submission" date="2020-07" db="EMBL/GenBank/DDBJ databases">
        <title>Sequencing the genomes of 1000 actinobacteria strains.</title>
        <authorList>
            <person name="Klenk H.-P."/>
        </authorList>
    </citation>
    <scope>NUCLEOTIDE SEQUENCE [LARGE SCALE GENOMIC DNA]</scope>
    <source>
        <strain evidence="5 6">DSM 104006</strain>
    </source>
</reference>
<dbReference type="PANTHER" id="PTHR11908:SF132">
    <property type="entry name" value="ALDEHYDE OXIDASE 1-RELATED"/>
    <property type="match status" value="1"/>
</dbReference>
<dbReference type="Proteomes" id="UP000549616">
    <property type="component" value="Unassembled WGS sequence"/>
</dbReference>
<dbReference type="SUPFAM" id="SSF54665">
    <property type="entry name" value="CO dehydrogenase molybdoprotein N-domain-like"/>
    <property type="match status" value="1"/>
</dbReference>
<dbReference type="GO" id="GO:0005506">
    <property type="term" value="F:iron ion binding"/>
    <property type="evidence" value="ECO:0007669"/>
    <property type="project" value="InterPro"/>
</dbReference>
<dbReference type="Gene3D" id="3.90.1170.50">
    <property type="entry name" value="Aldehyde oxidase/xanthine dehydrogenase, a/b hammerhead"/>
    <property type="match status" value="1"/>
</dbReference>
<name>A0A853B669_9PSEU</name>
<dbReference type="RefSeq" id="WP_179774714.1">
    <property type="nucleotide sequence ID" value="NZ_JACCFK010000001.1"/>
</dbReference>
<feature type="domain" description="Aldehyde oxidase/xanthine dehydrogenase a/b hammerhead" evidence="4">
    <location>
        <begin position="17"/>
        <end position="134"/>
    </location>
</feature>
<proteinExistence type="predicted"/>
<dbReference type="Pfam" id="PF02738">
    <property type="entry name" value="MoCoBD_1"/>
    <property type="match status" value="1"/>
</dbReference>
<sequence length="775" mass="80920">MTAPAQWPRTDAFAFAGGTATYVDDLRPPGLLHMAVVRGTRAHARILGVDTRAAESVPGVARVLTGQEAARHLRALPYQFGEPELIGGRRSTLPALPVDEVRYAGEPIAVVAGENPRAAQAGAAAVRVSYQDLPALLDARPFLTPEVLGAGDRSRLVAEHRIDRGDAQAVLDGAPYTLEQEFSLGRSTTAPLEPRGYVAAWDRATGSLTVHASHQQPFQLRDMLAEVLNLPADRVRVVVPHIGGSFGLKMSGQAEEPLVALLSMLCERPVKWIESRAECFLGGGREQVHRVRVAFDRSGRIHALRDHAVLPVGAESVSPGWRQSYVSAAVFPTAYAIDNVSICSRVVATNLPPWHSCRGFGKEAPVFVMERIMDLVARRVGLEPAEVRRRNLLTPDALPHRMPSGYRIDSGDFPALLEKVLDLAGPGGPEPGEEPGGTGIALEVTPEGGGHASGRVVPGEPEITAAPESATVSLDDHGTVTVLSGVTDPGGGNTTALAGLAAGELGVGRDQVTVVQGDTALCPPGTGSASSRGAAVGGAAVVLAARDLARRLRRAAAVLTATPEEHIVLSGGAAHAGRAGAIAFDVLAREIRRGAGPDGTVARTRGYRPEPPHDPAFRYSYPYFSSGAYVARVALDPLTGVVRLRSLVAVHDCGRVIEPVLVEGQLQGALAMGAGLALTEESRFDPRGAPTTRSFKEYLAPRANDLPDFVIGHHETRAPGTLLGAKGAGEAGVGGALAAIANAVDDALHRLGAAPVTAVPLTAPVVTGLLDAGAR</sequence>
<organism evidence="5 6">
    <name type="scientific">Amycolatopsis endophytica</name>
    <dbReference type="NCBI Taxonomy" id="860233"/>
    <lineage>
        <taxon>Bacteria</taxon>
        <taxon>Bacillati</taxon>
        <taxon>Actinomycetota</taxon>
        <taxon>Actinomycetes</taxon>
        <taxon>Pseudonocardiales</taxon>
        <taxon>Pseudonocardiaceae</taxon>
        <taxon>Amycolatopsis</taxon>
    </lineage>
</organism>
<dbReference type="InterPro" id="IPR037165">
    <property type="entry name" value="AldOxase/xan_DH_Mopterin-bd_sf"/>
</dbReference>
<keyword evidence="6" id="KW-1185">Reference proteome</keyword>
<dbReference type="AlphaFoldDB" id="A0A853B669"/>
<protein>
    <submittedName>
        <fullName evidence="5">CO/xanthine dehydrogenase Mo-binding subunit</fullName>
    </submittedName>
</protein>
<dbReference type="InterPro" id="IPR008274">
    <property type="entry name" value="AldOxase/xan_DH_MoCoBD1"/>
</dbReference>
<evidence type="ECO:0000259" key="4">
    <source>
        <dbReference type="SMART" id="SM01008"/>
    </source>
</evidence>
<accession>A0A853B669</accession>
<dbReference type="Gene3D" id="3.30.365.10">
    <property type="entry name" value="Aldehyde oxidase/xanthine dehydrogenase, molybdopterin binding domain"/>
    <property type="match status" value="4"/>
</dbReference>
<keyword evidence="1" id="KW-0500">Molybdenum</keyword>
<comment type="caution">
    <text evidence="5">The sequence shown here is derived from an EMBL/GenBank/DDBJ whole genome shotgun (WGS) entry which is preliminary data.</text>
</comment>
<dbReference type="EMBL" id="JACCFK010000001">
    <property type="protein sequence ID" value="NYI90738.1"/>
    <property type="molecule type" value="Genomic_DNA"/>
</dbReference>
<gene>
    <name evidence="5" type="ORF">HNR02_004061</name>
</gene>
<dbReference type="Pfam" id="PF01315">
    <property type="entry name" value="Ald_Xan_dh_C"/>
    <property type="match status" value="1"/>
</dbReference>
<feature type="region of interest" description="Disordered" evidence="3">
    <location>
        <begin position="425"/>
        <end position="460"/>
    </location>
</feature>
<dbReference type="InterPro" id="IPR036856">
    <property type="entry name" value="Ald_Oxase/Xan_DH_a/b_sf"/>
</dbReference>
<dbReference type="InterPro" id="IPR046867">
    <property type="entry name" value="AldOxase/xan_DH_MoCoBD2"/>
</dbReference>
<evidence type="ECO:0000256" key="2">
    <source>
        <dbReference type="ARBA" id="ARBA00023002"/>
    </source>
</evidence>
<evidence type="ECO:0000256" key="1">
    <source>
        <dbReference type="ARBA" id="ARBA00022505"/>
    </source>
</evidence>
<evidence type="ECO:0000313" key="6">
    <source>
        <dbReference type="Proteomes" id="UP000549616"/>
    </source>
</evidence>
<dbReference type="InterPro" id="IPR016208">
    <property type="entry name" value="Ald_Oxase/xanthine_DH-like"/>
</dbReference>
<dbReference type="SMART" id="SM01008">
    <property type="entry name" value="Ald_Xan_dh_C"/>
    <property type="match status" value="1"/>
</dbReference>
<dbReference type="PANTHER" id="PTHR11908">
    <property type="entry name" value="XANTHINE DEHYDROGENASE"/>
    <property type="match status" value="1"/>
</dbReference>
<keyword evidence="2" id="KW-0560">Oxidoreductase</keyword>
<evidence type="ECO:0000313" key="5">
    <source>
        <dbReference type="EMBL" id="NYI90738.1"/>
    </source>
</evidence>
<dbReference type="SUPFAM" id="SSF56003">
    <property type="entry name" value="Molybdenum cofactor-binding domain"/>
    <property type="match status" value="1"/>
</dbReference>